<keyword evidence="2" id="KW-1133">Transmembrane helix</keyword>
<feature type="compositionally biased region" description="Acidic residues" evidence="1">
    <location>
        <begin position="73"/>
        <end position="84"/>
    </location>
</feature>
<feature type="region of interest" description="Disordered" evidence="1">
    <location>
        <begin position="39"/>
        <end position="102"/>
    </location>
</feature>
<feature type="transmembrane region" description="Helical" evidence="2">
    <location>
        <begin position="156"/>
        <end position="179"/>
    </location>
</feature>
<evidence type="ECO:0000313" key="3">
    <source>
        <dbReference type="EMBL" id="KAK0641547.1"/>
    </source>
</evidence>
<feature type="compositionally biased region" description="Polar residues" evidence="1">
    <location>
        <begin position="90"/>
        <end position="100"/>
    </location>
</feature>
<dbReference type="Proteomes" id="UP001174936">
    <property type="component" value="Unassembled WGS sequence"/>
</dbReference>
<keyword evidence="2" id="KW-0472">Membrane</keyword>
<keyword evidence="2" id="KW-0812">Transmembrane</keyword>
<organism evidence="3 4">
    <name type="scientific">Cercophora newfieldiana</name>
    <dbReference type="NCBI Taxonomy" id="92897"/>
    <lineage>
        <taxon>Eukaryota</taxon>
        <taxon>Fungi</taxon>
        <taxon>Dikarya</taxon>
        <taxon>Ascomycota</taxon>
        <taxon>Pezizomycotina</taxon>
        <taxon>Sordariomycetes</taxon>
        <taxon>Sordariomycetidae</taxon>
        <taxon>Sordariales</taxon>
        <taxon>Lasiosphaeriaceae</taxon>
        <taxon>Cercophora</taxon>
    </lineage>
</organism>
<keyword evidence="4" id="KW-1185">Reference proteome</keyword>
<evidence type="ECO:0000256" key="1">
    <source>
        <dbReference type="SAM" id="MobiDB-lite"/>
    </source>
</evidence>
<dbReference type="AlphaFoldDB" id="A0AA39XY82"/>
<evidence type="ECO:0000313" key="4">
    <source>
        <dbReference type="Proteomes" id="UP001174936"/>
    </source>
</evidence>
<dbReference type="EMBL" id="JAULSV010000006">
    <property type="protein sequence ID" value="KAK0641547.1"/>
    <property type="molecule type" value="Genomic_DNA"/>
</dbReference>
<feature type="region of interest" description="Disordered" evidence="1">
    <location>
        <begin position="1"/>
        <end position="21"/>
    </location>
</feature>
<accession>A0AA39XY82</accession>
<gene>
    <name evidence="3" type="ORF">B0T16DRAFT_420035</name>
</gene>
<feature type="compositionally biased region" description="Polar residues" evidence="1">
    <location>
        <begin position="1"/>
        <end position="14"/>
    </location>
</feature>
<evidence type="ECO:0000256" key="2">
    <source>
        <dbReference type="SAM" id="Phobius"/>
    </source>
</evidence>
<comment type="caution">
    <text evidence="3">The sequence shown here is derived from an EMBL/GenBank/DDBJ whole genome shotgun (WGS) entry which is preliminary data.</text>
</comment>
<sequence>MCTSTCPPRTNGSSPMRGRWARIPWPAEPELDRAMARGAARAAFADKTPATAGRVRAKGPRRFTDRRSLPLETLEETDETEEDLAGGSEDTASLSGGTRRQSTHEVEKLRNIALVLVRKTSVVSERVTVAYWRIVRPAFDAESELRRRLERGQSTWRDGLVFALAIMSVFLIMVAGVWAGRCLLWMIWGVRFLGRACAFLLGL</sequence>
<name>A0AA39XY82_9PEZI</name>
<protein>
    <submittedName>
        <fullName evidence="3">Uncharacterized protein</fullName>
    </submittedName>
</protein>
<reference evidence="3" key="1">
    <citation type="submission" date="2023-06" db="EMBL/GenBank/DDBJ databases">
        <title>Genome-scale phylogeny and comparative genomics of the fungal order Sordariales.</title>
        <authorList>
            <consortium name="Lawrence Berkeley National Laboratory"/>
            <person name="Hensen N."/>
            <person name="Bonometti L."/>
            <person name="Westerberg I."/>
            <person name="Brannstrom I.O."/>
            <person name="Guillou S."/>
            <person name="Cros-Aarteil S."/>
            <person name="Calhoun S."/>
            <person name="Haridas S."/>
            <person name="Kuo A."/>
            <person name="Mondo S."/>
            <person name="Pangilinan J."/>
            <person name="Riley R."/>
            <person name="Labutti K."/>
            <person name="Andreopoulos B."/>
            <person name="Lipzen A."/>
            <person name="Chen C."/>
            <person name="Yanf M."/>
            <person name="Daum C."/>
            <person name="Ng V."/>
            <person name="Clum A."/>
            <person name="Steindorff A."/>
            <person name="Ohm R."/>
            <person name="Martin F."/>
            <person name="Silar P."/>
            <person name="Natvig D."/>
            <person name="Lalanne C."/>
            <person name="Gautier V."/>
            <person name="Ament-Velasquez S.L."/>
            <person name="Kruys A."/>
            <person name="Hutchinson M.I."/>
            <person name="Powell A.J."/>
            <person name="Barry K."/>
            <person name="Miller A.N."/>
            <person name="Grigoriev I.V."/>
            <person name="Debuchy R."/>
            <person name="Gladieux P."/>
            <person name="Thoren M.H."/>
            <person name="Johannesson H."/>
        </authorList>
    </citation>
    <scope>NUCLEOTIDE SEQUENCE</scope>
    <source>
        <strain evidence="3">SMH2532-1</strain>
    </source>
</reference>
<proteinExistence type="predicted"/>